<name>A0ABN7YD98_9BURK</name>
<feature type="domain" description="ChsH2 C-terminal OB-fold" evidence="1">
    <location>
        <begin position="52"/>
        <end position="105"/>
    </location>
</feature>
<evidence type="ECO:0000259" key="1">
    <source>
        <dbReference type="Pfam" id="PF01796"/>
    </source>
</evidence>
<dbReference type="SUPFAM" id="SSF50249">
    <property type="entry name" value="Nucleic acid-binding proteins"/>
    <property type="match status" value="1"/>
</dbReference>
<evidence type="ECO:0000313" key="2">
    <source>
        <dbReference type="EMBL" id="CAG9171362.1"/>
    </source>
</evidence>
<dbReference type="InterPro" id="IPR002878">
    <property type="entry name" value="ChsH2_C"/>
</dbReference>
<evidence type="ECO:0000313" key="3">
    <source>
        <dbReference type="Proteomes" id="UP000721236"/>
    </source>
</evidence>
<sequence length="123" mass="13439">MPPDRTEAPEAIRLWNADGPTTLLASRDRDTGEWVFPPVPAHSPLSPRHATVPVAGDGTVYSFTVIHPAPKTGQPPYALGYVDFAGPVRIFGRLLGRERPAIGDRYAAEPDPTYGYVFRAVDR</sequence>
<dbReference type="Pfam" id="PF01796">
    <property type="entry name" value="OB_ChsH2_C"/>
    <property type="match status" value="1"/>
</dbReference>
<reference evidence="2 3" key="1">
    <citation type="submission" date="2021-08" db="EMBL/GenBank/DDBJ databases">
        <authorList>
            <person name="Peeters C."/>
        </authorList>
    </citation>
    <scope>NUCLEOTIDE SEQUENCE [LARGE SCALE GENOMIC DNA]</scope>
    <source>
        <strain evidence="2 3">LMG 21510</strain>
    </source>
</reference>
<dbReference type="EMBL" id="CAJZAH010000002">
    <property type="protein sequence ID" value="CAG9171362.1"/>
    <property type="molecule type" value="Genomic_DNA"/>
</dbReference>
<accession>A0ABN7YD98</accession>
<keyword evidence="3" id="KW-1185">Reference proteome</keyword>
<dbReference type="Proteomes" id="UP000721236">
    <property type="component" value="Unassembled WGS sequence"/>
</dbReference>
<dbReference type="InterPro" id="IPR012340">
    <property type="entry name" value="NA-bd_OB-fold"/>
</dbReference>
<comment type="caution">
    <text evidence="2">The sequence shown here is derived from an EMBL/GenBank/DDBJ whole genome shotgun (WGS) entry which is preliminary data.</text>
</comment>
<gene>
    <name evidence="2" type="ORF">LMG21510_01623</name>
</gene>
<dbReference type="RefSeq" id="WP_224041027.1">
    <property type="nucleotide sequence ID" value="NZ_CAJZAH010000002.1"/>
</dbReference>
<proteinExistence type="predicted"/>
<protein>
    <recommendedName>
        <fullName evidence="1">ChsH2 C-terminal OB-fold domain-containing protein</fullName>
    </recommendedName>
</protein>
<organism evidence="2 3">
    <name type="scientific">Cupriavidus respiraculi</name>
    <dbReference type="NCBI Taxonomy" id="195930"/>
    <lineage>
        <taxon>Bacteria</taxon>
        <taxon>Pseudomonadati</taxon>
        <taxon>Pseudomonadota</taxon>
        <taxon>Betaproteobacteria</taxon>
        <taxon>Burkholderiales</taxon>
        <taxon>Burkholderiaceae</taxon>
        <taxon>Cupriavidus</taxon>
    </lineage>
</organism>